<reference evidence="10" key="1">
    <citation type="journal article" date="2015" name="Nature">
        <title>Complex archaea that bridge the gap between prokaryotes and eukaryotes.</title>
        <authorList>
            <person name="Spang A."/>
            <person name="Saw J.H."/>
            <person name="Jorgensen S.L."/>
            <person name="Zaremba-Niedzwiedzka K."/>
            <person name="Martijn J."/>
            <person name="Lind A.E."/>
            <person name="van Eijk R."/>
            <person name="Schleper C."/>
            <person name="Guy L."/>
            <person name="Ettema T.J."/>
        </authorList>
    </citation>
    <scope>NUCLEOTIDE SEQUENCE</scope>
</reference>
<protein>
    <recommendedName>
        <fullName evidence="9">Toprim domain-containing protein</fullName>
    </recommendedName>
</protein>
<dbReference type="GO" id="GO:0000178">
    <property type="term" value="C:exosome (RNase complex)"/>
    <property type="evidence" value="ECO:0007669"/>
    <property type="project" value="InterPro"/>
</dbReference>
<keyword evidence="3" id="KW-0808">Transferase</keyword>
<gene>
    <name evidence="10" type="ORF">LCGC14_0508410</name>
</gene>
<dbReference type="InterPro" id="IPR020607">
    <property type="entry name" value="Primase_DnaG_arc"/>
</dbReference>
<dbReference type="PROSITE" id="PS50880">
    <property type="entry name" value="TOPRIM"/>
    <property type="match status" value="1"/>
</dbReference>
<keyword evidence="5" id="KW-0235">DNA replication</keyword>
<evidence type="ECO:0000259" key="9">
    <source>
        <dbReference type="PROSITE" id="PS50880"/>
    </source>
</evidence>
<dbReference type="SUPFAM" id="SSF56731">
    <property type="entry name" value="DNA primase core"/>
    <property type="match status" value="1"/>
</dbReference>
<evidence type="ECO:0000256" key="1">
    <source>
        <dbReference type="ARBA" id="ARBA00022478"/>
    </source>
</evidence>
<feature type="domain" description="Toprim" evidence="9">
    <location>
        <begin position="174"/>
        <end position="249"/>
    </location>
</feature>
<dbReference type="PANTHER" id="PTHR30313">
    <property type="entry name" value="DNA PRIMASE"/>
    <property type="match status" value="1"/>
</dbReference>
<name>A0A0F9S205_9ZZZZ</name>
<comment type="caution">
    <text evidence="10">The sequence shown here is derived from an EMBL/GenBank/DDBJ whole genome shotgun (WGS) entry which is preliminary data.</text>
</comment>
<evidence type="ECO:0000256" key="3">
    <source>
        <dbReference type="ARBA" id="ARBA00022679"/>
    </source>
</evidence>
<evidence type="ECO:0000313" key="10">
    <source>
        <dbReference type="EMBL" id="KKN62780.1"/>
    </source>
</evidence>
<keyword evidence="8" id="KW-0804">Transcription</keyword>
<dbReference type="AlphaFoldDB" id="A0A0F9S205"/>
<dbReference type="GO" id="GO:0006269">
    <property type="term" value="P:DNA replication, synthesis of primer"/>
    <property type="evidence" value="ECO:0007669"/>
    <property type="project" value="UniProtKB-KW"/>
</dbReference>
<dbReference type="HAMAP" id="MF_00007">
    <property type="entry name" value="DNA_primase_DnaG_arc"/>
    <property type="match status" value="1"/>
</dbReference>
<dbReference type="InterPro" id="IPR034154">
    <property type="entry name" value="TOPRIM_DnaG/twinkle"/>
</dbReference>
<dbReference type="GO" id="GO:0008143">
    <property type="term" value="F:poly(A) binding"/>
    <property type="evidence" value="ECO:0007669"/>
    <property type="project" value="InterPro"/>
</dbReference>
<dbReference type="Pfam" id="PF13662">
    <property type="entry name" value="Toprim_4"/>
    <property type="match status" value="1"/>
</dbReference>
<evidence type="ECO:0000256" key="5">
    <source>
        <dbReference type="ARBA" id="ARBA00022705"/>
    </source>
</evidence>
<keyword evidence="6" id="KW-0479">Metal-binding</keyword>
<keyword evidence="1" id="KW-0240">DNA-directed RNA polymerase</keyword>
<organism evidence="10">
    <name type="scientific">marine sediment metagenome</name>
    <dbReference type="NCBI Taxonomy" id="412755"/>
    <lineage>
        <taxon>unclassified sequences</taxon>
        <taxon>metagenomes</taxon>
        <taxon>ecological metagenomes</taxon>
    </lineage>
</organism>
<dbReference type="Gene3D" id="3.40.1360.10">
    <property type="match status" value="1"/>
</dbReference>
<dbReference type="GO" id="GO:0003899">
    <property type="term" value="F:DNA-directed RNA polymerase activity"/>
    <property type="evidence" value="ECO:0007669"/>
    <property type="project" value="InterPro"/>
</dbReference>
<dbReference type="InterPro" id="IPR006171">
    <property type="entry name" value="TOPRIM_dom"/>
</dbReference>
<keyword evidence="2" id="KW-0639">Primosome</keyword>
<dbReference type="PANTHER" id="PTHR30313:SF2">
    <property type="entry name" value="DNA PRIMASE"/>
    <property type="match status" value="1"/>
</dbReference>
<evidence type="ECO:0000256" key="2">
    <source>
        <dbReference type="ARBA" id="ARBA00022515"/>
    </source>
</evidence>
<proteinExistence type="inferred from homology"/>
<dbReference type="GO" id="GO:1990077">
    <property type="term" value="C:primosome complex"/>
    <property type="evidence" value="ECO:0007669"/>
    <property type="project" value="UniProtKB-KW"/>
</dbReference>
<dbReference type="CDD" id="cd01029">
    <property type="entry name" value="TOPRIM_primases"/>
    <property type="match status" value="1"/>
</dbReference>
<accession>A0A0F9S205</accession>
<dbReference type="NCBIfam" id="NF003108">
    <property type="entry name" value="PRK04031.1-1"/>
    <property type="match status" value="1"/>
</dbReference>
<dbReference type="GO" id="GO:0005737">
    <property type="term" value="C:cytoplasm"/>
    <property type="evidence" value="ECO:0007669"/>
    <property type="project" value="TreeGrafter"/>
</dbReference>
<evidence type="ECO:0000256" key="4">
    <source>
        <dbReference type="ARBA" id="ARBA00022695"/>
    </source>
</evidence>
<dbReference type="GO" id="GO:0000428">
    <property type="term" value="C:DNA-directed RNA polymerase complex"/>
    <property type="evidence" value="ECO:0007669"/>
    <property type="project" value="UniProtKB-KW"/>
</dbReference>
<evidence type="ECO:0000256" key="8">
    <source>
        <dbReference type="ARBA" id="ARBA00023163"/>
    </source>
</evidence>
<dbReference type="GO" id="GO:0046872">
    <property type="term" value="F:metal ion binding"/>
    <property type="evidence" value="ECO:0007669"/>
    <property type="project" value="UniProtKB-KW"/>
</dbReference>
<dbReference type="EMBL" id="LAZR01000613">
    <property type="protein sequence ID" value="KKN62780.1"/>
    <property type="molecule type" value="Genomic_DNA"/>
</dbReference>
<keyword evidence="4" id="KW-0548">Nucleotidyltransferase</keyword>
<dbReference type="InterPro" id="IPR050219">
    <property type="entry name" value="DnaG_primase"/>
</dbReference>
<dbReference type="SMART" id="SM00493">
    <property type="entry name" value="TOPRIM"/>
    <property type="match status" value="1"/>
</dbReference>
<sequence length="394" mass="44674">MIKITSQNDFTTKYIIEVKFTIKGVVEKSDIVGAIFGQTEGLLLDLDLRDLQKSGRIGRIEVNNESKEGISEGSIKIPSSLTRKETALLAATVETVSRVGPCEAEIFLVEIRDVRESKRKRIIERAAELLKQWDQKSLEQSEIEEKIDTDIKLGEIITWGPENLPAGPEVEKNPDILIVEGRADVLNLLRIGVKNTIAVQGTHIPKSVIGLVKKKKTISCFLDGDRGGTIILNELMQLVKLDYISRAPDGYEVEELTRKQMVKSLQNKRSVKDYRNHGKRFSKEKAFNQKDGALHKIFKKLKVKNESEIIKAIDGIESSHSIGFNKSVEKLFDIPVGELFEKIREFKDTKYLLIDGILTNRLLSLSLNLKIKFIACKHKEEDLKIPEQLIVYYF</sequence>
<evidence type="ECO:0000256" key="6">
    <source>
        <dbReference type="ARBA" id="ARBA00022723"/>
    </source>
</evidence>
<evidence type="ECO:0000256" key="7">
    <source>
        <dbReference type="ARBA" id="ARBA00022842"/>
    </source>
</evidence>
<keyword evidence="7" id="KW-0460">Magnesium</keyword>